<dbReference type="GO" id="GO:0016491">
    <property type="term" value="F:oxidoreductase activity"/>
    <property type="evidence" value="ECO:0007669"/>
    <property type="project" value="UniProtKB-KW"/>
</dbReference>
<gene>
    <name evidence="3" type="ORF">EV690_1954</name>
</gene>
<dbReference type="AlphaFoldDB" id="A0A4R1JLG8"/>
<dbReference type="RefSeq" id="WP_131912787.1">
    <property type="nucleotide sequence ID" value="NZ_OU594967.1"/>
</dbReference>
<keyword evidence="4" id="KW-1185">Reference proteome</keyword>
<evidence type="ECO:0000259" key="2">
    <source>
        <dbReference type="Pfam" id="PF00248"/>
    </source>
</evidence>
<dbReference type="InterPro" id="IPR036812">
    <property type="entry name" value="NAD(P)_OxRdtase_dom_sf"/>
</dbReference>
<comment type="caution">
    <text evidence="3">The sequence shown here is derived from an EMBL/GenBank/DDBJ whole genome shotgun (WGS) entry which is preliminary data.</text>
</comment>
<dbReference type="PANTHER" id="PTHR43625:SF77">
    <property type="entry name" value="ALDO-KETO REDUCTASE"/>
    <property type="match status" value="1"/>
</dbReference>
<dbReference type="Gene3D" id="3.20.20.100">
    <property type="entry name" value="NADP-dependent oxidoreductase domain"/>
    <property type="match status" value="1"/>
</dbReference>
<organism evidence="3 4">
    <name type="scientific">Celerinatantimonas diazotrophica</name>
    <dbReference type="NCBI Taxonomy" id="412034"/>
    <lineage>
        <taxon>Bacteria</taxon>
        <taxon>Pseudomonadati</taxon>
        <taxon>Pseudomonadota</taxon>
        <taxon>Gammaproteobacteria</taxon>
        <taxon>Celerinatantimonadaceae</taxon>
        <taxon>Celerinatantimonas</taxon>
    </lineage>
</organism>
<dbReference type="PANTHER" id="PTHR43625">
    <property type="entry name" value="AFLATOXIN B1 ALDEHYDE REDUCTASE"/>
    <property type="match status" value="1"/>
</dbReference>
<evidence type="ECO:0000256" key="1">
    <source>
        <dbReference type="ARBA" id="ARBA00023002"/>
    </source>
</evidence>
<feature type="domain" description="NADP-dependent oxidoreductase" evidence="2">
    <location>
        <begin position="17"/>
        <end position="311"/>
    </location>
</feature>
<name>A0A4R1JLG8_9GAMM</name>
<keyword evidence="1" id="KW-0560">Oxidoreductase</keyword>
<evidence type="ECO:0000313" key="3">
    <source>
        <dbReference type="EMBL" id="TCK51873.1"/>
    </source>
</evidence>
<dbReference type="InterPro" id="IPR023210">
    <property type="entry name" value="NADP_OxRdtase_dom"/>
</dbReference>
<reference evidence="3 4" key="1">
    <citation type="submission" date="2019-03" db="EMBL/GenBank/DDBJ databases">
        <title>Genomic Encyclopedia of Type Strains, Phase IV (KMG-IV): sequencing the most valuable type-strain genomes for metagenomic binning, comparative biology and taxonomic classification.</title>
        <authorList>
            <person name="Goeker M."/>
        </authorList>
    </citation>
    <scope>NUCLEOTIDE SEQUENCE [LARGE SCALE GENOMIC DNA]</scope>
    <source>
        <strain evidence="3 4">DSM 18577</strain>
    </source>
</reference>
<dbReference type="InterPro" id="IPR050791">
    <property type="entry name" value="Aldo-Keto_reductase"/>
</dbReference>
<dbReference type="SUPFAM" id="SSF51430">
    <property type="entry name" value="NAD(P)-linked oxidoreductase"/>
    <property type="match status" value="1"/>
</dbReference>
<proteinExistence type="predicted"/>
<accession>A0A4R1JLG8</accession>
<dbReference type="Pfam" id="PF00248">
    <property type="entry name" value="Aldo_ket_red"/>
    <property type="match status" value="1"/>
</dbReference>
<sequence length="330" mass="36453">MLKMRQLGKHGPQVSSIGLGCMGMSHGYGKANEQESFQTLDKAVELGINLLDTAEFYGPYENEKLLGRWLKKSAVHRDQLVIATKFGFDLSGSRSSGLDSRPEHIKKVVDECLIRLKSDHIDVLYQHRVDPDVPIEEVAQCVSDLIQQGKVRCFGLSEAGVDVIERAHQVCPVSALQSEYSLWERNIEEDILPLLKRLEIALVPFSPLGRGFLAGGAKPASDYGEDDFRSWGDPRLAADNFTNNQKIAEAVAQLAKQKSATSAQVALAWLLAQAEQIVPIPGCRKVAHIEDNAQADKLALSESEIALLNGLGEQVKGERYTKEFARFTNR</sequence>
<dbReference type="Proteomes" id="UP000295565">
    <property type="component" value="Unassembled WGS sequence"/>
</dbReference>
<evidence type="ECO:0000313" key="4">
    <source>
        <dbReference type="Proteomes" id="UP000295565"/>
    </source>
</evidence>
<dbReference type="OrthoDB" id="9772407at2"/>
<dbReference type="EMBL" id="SMGD01000013">
    <property type="protein sequence ID" value="TCK51873.1"/>
    <property type="molecule type" value="Genomic_DNA"/>
</dbReference>
<protein>
    <submittedName>
        <fullName evidence="3">Aryl-alcohol dehydrogenase-like predicted oxidoreductase</fullName>
    </submittedName>
</protein>
<dbReference type="GO" id="GO:0005737">
    <property type="term" value="C:cytoplasm"/>
    <property type="evidence" value="ECO:0007669"/>
    <property type="project" value="TreeGrafter"/>
</dbReference>
<dbReference type="PROSITE" id="PS51257">
    <property type="entry name" value="PROKAR_LIPOPROTEIN"/>
    <property type="match status" value="1"/>
</dbReference>
<dbReference type="CDD" id="cd19076">
    <property type="entry name" value="AKR_AKR13A_13D"/>
    <property type="match status" value="1"/>
</dbReference>